<gene>
    <name evidence="4" type="ORF">KC980_00040</name>
</gene>
<dbReference type="GO" id="GO:0016491">
    <property type="term" value="F:oxidoreductase activity"/>
    <property type="evidence" value="ECO:0007669"/>
    <property type="project" value="UniProtKB-KW"/>
</dbReference>
<dbReference type="Pfam" id="PF00106">
    <property type="entry name" value="adh_short"/>
    <property type="match status" value="1"/>
</dbReference>
<dbReference type="PRINTS" id="PR00080">
    <property type="entry name" value="SDRFAMILY"/>
</dbReference>
<evidence type="ECO:0000256" key="2">
    <source>
        <dbReference type="ARBA" id="ARBA00023002"/>
    </source>
</evidence>
<dbReference type="InterPro" id="IPR002347">
    <property type="entry name" value="SDR_fam"/>
</dbReference>
<name>A0A955EDT5_UNCKA</name>
<dbReference type="AlphaFoldDB" id="A0A955EDT5"/>
<dbReference type="InterPro" id="IPR051468">
    <property type="entry name" value="Fungal_SecMetab_SDRs"/>
</dbReference>
<dbReference type="PRINTS" id="PR00081">
    <property type="entry name" value="GDHRDH"/>
</dbReference>
<dbReference type="InterPro" id="IPR036291">
    <property type="entry name" value="NAD(P)-bd_dom_sf"/>
</dbReference>
<organism evidence="4 5">
    <name type="scientific">candidate division WWE3 bacterium</name>
    <dbReference type="NCBI Taxonomy" id="2053526"/>
    <lineage>
        <taxon>Bacteria</taxon>
        <taxon>Katanobacteria</taxon>
    </lineage>
</organism>
<keyword evidence="2" id="KW-0560">Oxidoreductase</keyword>
<reference evidence="4" key="2">
    <citation type="journal article" date="2021" name="Microbiome">
        <title>Successional dynamics and alternative stable states in a saline activated sludge microbial community over 9 years.</title>
        <authorList>
            <person name="Wang Y."/>
            <person name="Ye J."/>
            <person name="Ju F."/>
            <person name="Liu L."/>
            <person name="Boyd J.A."/>
            <person name="Deng Y."/>
            <person name="Parks D.H."/>
            <person name="Jiang X."/>
            <person name="Yin X."/>
            <person name="Woodcroft B.J."/>
            <person name="Tyson G.W."/>
            <person name="Hugenholtz P."/>
            <person name="Polz M.F."/>
            <person name="Zhang T."/>
        </authorList>
    </citation>
    <scope>NUCLEOTIDE SEQUENCE</scope>
    <source>
        <strain evidence="4">HKST-UBA79</strain>
    </source>
</reference>
<reference evidence="4" key="1">
    <citation type="submission" date="2020-04" db="EMBL/GenBank/DDBJ databases">
        <authorList>
            <person name="Zhang T."/>
        </authorList>
    </citation>
    <scope>NUCLEOTIDE SEQUENCE</scope>
    <source>
        <strain evidence="4">HKST-UBA79</strain>
    </source>
</reference>
<evidence type="ECO:0000256" key="3">
    <source>
        <dbReference type="RuleBase" id="RU000363"/>
    </source>
</evidence>
<evidence type="ECO:0000256" key="1">
    <source>
        <dbReference type="ARBA" id="ARBA00022857"/>
    </source>
</evidence>
<dbReference type="PANTHER" id="PTHR43544:SF7">
    <property type="entry name" value="NADB-LER2"/>
    <property type="match status" value="1"/>
</dbReference>
<sequence length="221" mass="23701">MKKVLITGANRGIGLATAKKFLNEGYFVYATCRTGQIPELEGENLQILQLDTTSGAFINDVATVVETAGGIDILINNAGVLLDLESNVINMQKLRDTMEVNFFGTVAVTEALIPYINNVGSIVNLSSSMGAFSEDISANSYAPSYDISKAALNMYTRSLAGRYVGSDLHVSSICPGWVKTDMGGPNGERAPEDAANDIFKLATSTTIPTGQFWLLGETRSW</sequence>
<dbReference type="Gene3D" id="3.40.50.720">
    <property type="entry name" value="NAD(P)-binding Rossmann-like Domain"/>
    <property type="match status" value="1"/>
</dbReference>
<protein>
    <submittedName>
        <fullName evidence="4">SDR family NAD(P)-dependent oxidoreductase</fullName>
    </submittedName>
</protein>
<dbReference type="SUPFAM" id="SSF51735">
    <property type="entry name" value="NAD(P)-binding Rossmann-fold domains"/>
    <property type="match status" value="1"/>
</dbReference>
<proteinExistence type="inferred from homology"/>
<comment type="caution">
    <text evidence="4">The sequence shown here is derived from an EMBL/GenBank/DDBJ whole genome shotgun (WGS) entry which is preliminary data.</text>
</comment>
<dbReference type="GO" id="GO:0005737">
    <property type="term" value="C:cytoplasm"/>
    <property type="evidence" value="ECO:0007669"/>
    <property type="project" value="TreeGrafter"/>
</dbReference>
<keyword evidence="1" id="KW-0521">NADP</keyword>
<dbReference type="EMBL" id="JAGQNX010000002">
    <property type="protein sequence ID" value="MCA9307883.1"/>
    <property type="molecule type" value="Genomic_DNA"/>
</dbReference>
<comment type="similarity">
    <text evidence="3">Belongs to the short-chain dehydrogenases/reductases (SDR) family.</text>
</comment>
<accession>A0A955EDT5</accession>
<dbReference type="Proteomes" id="UP000740557">
    <property type="component" value="Unassembled WGS sequence"/>
</dbReference>
<evidence type="ECO:0000313" key="5">
    <source>
        <dbReference type="Proteomes" id="UP000740557"/>
    </source>
</evidence>
<dbReference type="PANTHER" id="PTHR43544">
    <property type="entry name" value="SHORT-CHAIN DEHYDROGENASE/REDUCTASE"/>
    <property type="match status" value="1"/>
</dbReference>
<evidence type="ECO:0000313" key="4">
    <source>
        <dbReference type="EMBL" id="MCA9307883.1"/>
    </source>
</evidence>